<feature type="compositionally biased region" description="Basic and acidic residues" evidence="1">
    <location>
        <begin position="89"/>
        <end position="100"/>
    </location>
</feature>
<dbReference type="GeneID" id="112929545"/>
<evidence type="ECO:0000256" key="1">
    <source>
        <dbReference type="SAM" id="MobiDB-lite"/>
    </source>
</evidence>
<gene>
    <name evidence="3" type="primary">DPEP2NB</name>
</gene>
<reference key="1">
    <citation type="submission" date="2019-01" db="UniProtKB">
        <authorList>
            <consortium name="RefSeq"/>
        </authorList>
    </citation>
    <scope>IDENTIFICATION</scope>
</reference>
<name>A0A3Q7UJG4_VULVU</name>
<protein>
    <submittedName>
        <fullName evidence="3">LOW QUALITY PROTEIN: DPEP2 neighbor protein</fullName>
    </submittedName>
</protein>
<sequence>MSDRIFYIHSNLSSVPWEGSIAATVAPISPPTPGHYHVLYRGCGETQVGWHGETYCLVGGYRTYGDAPVVTPAKVEAEKPISSRALQRHQKDLAESDKDLGCSSPQIWQLQRGGRRLTPQKLTS</sequence>
<evidence type="ECO:0000313" key="2">
    <source>
        <dbReference type="Proteomes" id="UP001652641"/>
    </source>
</evidence>
<dbReference type="Proteomes" id="UP001652641">
    <property type="component" value="Chromosome 12"/>
</dbReference>
<accession>A0A3Q7UJG4</accession>
<dbReference type="KEGG" id="vvp:112929545"/>
<proteinExistence type="predicted"/>
<reference evidence="3" key="2">
    <citation type="submission" date="2025-08" db="UniProtKB">
        <authorList>
            <consortium name="RefSeq"/>
        </authorList>
    </citation>
    <scope>IDENTIFICATION</scope>
    <source>
        <tissue evidence="3">Cell line</tissue>
    </source>
</reference>
<dbReference type="CTD" id="100131303"/>
<evidence type="ECO:0000313" key="3">
    <source>
        <dbReference type="RefSeq" id="XP_025867475.2"/>
    </source>
</evidence>
<feature type="region of interest" description="Disordered" evidence="1">
    <location>
        <begin position="76"/>
        <end position="105"/>
    </location>
</feature>
<keyword evidence="2" id="KW-1185">Reference proteome</keyword>
<dbReference type="RefSeq" id="XP_025867475.2">
    <property type="nucleotide sequence ID" value="XM_026011690.2"/>
</dbReference>
<organism evidence="2 3">
    <name type="scientific">Vulpes vulpes</name>
    <name type="common">Red fox</name>
    <dbReference type="NCBI Taxonomy" id="9627"/>
    <lineage>
        <taxon>Eukaryota</taxon>
        <taxon>Metazoa</taxon>
        <taxon>Chordata</taxon>
        <taxon>Craniata</taxon>
        <taxon>Vertebrata</taxon>
        <taxon>Euteleostomi</taxon>
        <taxon>Mammalia</taxon>
        <taxon>Eutheria</taxon>
        <taxon>Laurasiatheria</taxon>
        <taxon>Carnivora</taxon>
        <taxon>Caniformia</taxon>
        <taxon>Canidae</taxon>
        <taxon>Vulpes</taxon>
    </lineage>
</organism>